<dbReference type="FunFam" id="1.10.10.10:FF:000479">
    <property type="entry name" value="Predicted protein"/>
    <property type="match status" value="1"/>
</dbReference>
<dbReference type="InterPro" id="IPR036390">
    <property type="entry name" value="WH_DNA-bd_sf"/>
</dbReference>
<evidence type="ECO:0000259" key="6">
    <source>
        <dbReference type="SMART" id="SM00415"/>
    </source>
</evidence>
<dbReference type="AlphaFoldDB" id="A0AAD9D6S1"/>
<sequence length="325" mass="36378">MLDPQLQLLVVSNGTGTAEAEDESASNSDDDEAPSSEHDASASTTDALNDQKVKSFPQVLQEILNTPVYESIARWLPDGLSFIIADKRRFSDEILPKYFRRVALFHSFIRKLNRYGFRRVKGSCKGEESSFAHNNFVRDKPWLCLKMNCKSKPSYHKGPSAKKKTTHHMTAATAVEAANSLTNTGLITMTMPAPVPPAFMGDVGGMMDASSRVFVATPTTYLPAVSASVLPMATGAIGPPTTIAAIQERQFLASMLPGHSQQRMLRERQMLMLQMRQRQEQELLQRLHEMSAYDGDRFLSSYDNYIQSSMMAQSTRDMLRRNMFH</sequence>
<evidence type="ECO:0000256" key="1">
    <source>
        <dbReference type="ARBA" id="ARBA00004123"/>
    </source>
</evidence>
<keyword evidence="7" id="KW-0346">Stress response</keyword>
<comment type="subcellular location">
    <subcellularLocation>
        <location evidence="1">Nucleus</location>
    </subcellularLocation>
</comment>
<comment type="similarity">
    <text evidence="4">Belongs to the HSF family.</text>
</comment>
<dbReference type="GO" id="GO:0005634">
    <property type="term" value="C:nucleus"/>
    <property type="evidence" value="ECO:0007669"/>
    <property type="project" value="UniProtKB-SubCell"/>
</dbReference>
<reference evidence="7" key="1">
    <citation type="submission" date="2023-06" db="EMBL/GenBank/DDBJ databases">
        <title>Survivors Of The Sea: Transcriptome response of Skeletonema marinoi to long-term dormancy.</title>
        <authorList>
            <person name="Pinder M.I.M."/>
            <person name="Kourtchenko O."/>
            <person name="Robertson E.K."/>
            <person name="Larsson T."/>
            <person name="Maumus F."/>
            <person name="Osuna-Cruz C.M."/>
            <person name="Vancaester E."/>
            <person name="Stenow R."/>
            <person name="Vandepoele K."/>
            <person name="Ploug H."/>
            <person name="Bruchert V."/>
            <person name="Godhe A."/>
            <person name="Topel M."/>
        </authorList>
    </citation>
    <scope>NUCLEOTIDE SEQUENCE</scope>
    <source>
        <strain evidence="7">R05AC</strain>
    </source>
</reference>
<protein>
    <submittedName>
        <fullName evidence="7">Heat shock factor family protein</fullName>
    </submittedName>
</protein>
<evidence type="ECO:0000256" key="2">
    <source>
        <dbReference type="ARBA" id="ARBA00023125"/>
    </source>
</evidence>
<dbReference type="GO" id="GO:0003700">
    <property type="term" value="F:DNA-binding transcription factor activity"/>
    <property type="evidence" value="ECO:0007669"/>
    <property type="project" value="InterPro"/>
</dbReference>
<dbReference type="Pfam" id="PF00447">
    <property type="entry name" value="HSF_DNA-bind"/>
    <property type="match status" value="1"/>
</dbReference>
<name>A0AAD9D6S1_9STRA</name>
<dbReference type="SMART" id="SM00415">
    <property type="entry name" value="HSF"/>
    <property type="match status" value="1"/>
</dbReference>
<keyword evidence="3" id="KW-0539">Nucleus</keyword>
<dbReference type="PANTHER" id="PTHR10015">
    <property type="entry name" value="HEAT SHOCK TRANSCRIPTION FACTOR"/>
    <property type="match status" value="1"/>
</dbReference>
<dbReference type="InterPro" id="IPR000232">
    <property type="entry name" value="HSF_DNA-bd"/>
</dbReference>
<organism evidence="7 8">
    <name type="scientific">Skeletonema marinoi</name>
    <dbReference type="NCBI Taxonomy" id="267567"/>
    <lineage>
        <taxon>Eukaryota</taxon>
        <taxon>Sar</taxon>
        <taxon>Stramenopiles</taxon>
        <taxon>Ochrophyta</taxon>
        <taxon>Bacillariophyta</taxon>
        <taxon>Coscinodiscophyceae</taxon>
        <taxon>Thalassiosirophycidae</taxon>
        <taxon>Thalassiosirales</taxon>
        <taxon>Skeletonemataceae</taxon>
        <taxon>Skeletonema</taxon>
        <taxon>Skeletonema marinoi-dohrnii complex</taxon>
    </lineage>
</organism>
<evidence type="ECO:0000256" key="4">
    <source>
        <dbReference type="RuleBase" id="RU004020"/>
    </source>
</evidence>
<evidence type="ECO:0000256" key="5">
    <source>
        <dbReference type="SAM" id="MobiDB-lite"/>
    </source>
</evidence>
<keyword evidence="2" id="KW-0238">DNA-binding</keyword>
<proteinExistence type="inferred from homology"/>
<evidence type="ECO:0000313" key="7">
    <source>
        <dbReference type="EMBL" id="KAK1736271.1"/>
    </source>
</evidence>
<keyword evidence="8" id="KW-1185">Reference proteome</keyword>
<comment type="caution">
    <text evidence="7">The sequence shown here is derived from an EMBL/GenBank/DDBJ whole genome shotgun (WGS) entry which is preliminary data.</text>
</comment>
<feature type="domain" description="HSF-type DNA-binding" evidence="6">
    <location>
        <begin position="52"/>
        <end position="150"/>
    </location>
</feature>
<evidence type="ECO:0000313" key="8">
    <source>
        <dbReference type="Proteomes" id="UP001224775"/>
    </source>
</evidence>
<accession>A0AAD9D6S1</accession>
<evidence type="ECO:0000256" key="3">
    <source>
        <dbReference type="ARBA" id="ARBA00023242"/>
    </source>
</evidence>
<feature type="region of interest" description="Disordered" evidence="5">
    <location>
        <begin position="13"/>
        <end position="47"/>
    </location>
</feature>
<dbReference type="EMBL" id="JATAAI010000029">
    <property type="protein sequence ID" value="KAK1736271.1"/>
    <property type="molecule type" value="Genomic_DNA"/>
</dbReference>
<dbReference type="GO" id="GO:0043565">
    <property type="term" value="F:sequence-specific DNA binding"/>
    <property type="evidence" value="ECO:0007669"/>
    <property type="project" value="InterPro"/>
</dbReference>
<dbReference type="Proteomes" id="UP001224775">
    <property type="component" value="Unassembled WGS sequence"/>
</dbReference>
<feature type="compositionally biased region" description="Acidic residues" evidence="5">
    <location>
        <begin position="19"/>
        <end position="34"/>
    </location>
</feature>
<dbReference type="SUPFAM" id="SSF46785">
    <property type="entry name" value="Winged helix' DNA-binding domain"/>
    <property type="match status" value="1"/>
</dbReference>
<dbReference type="PANTHER" id="PTHR10015:SF206">
    <property type="entry name" value="HSF-TYPE DNA-BINDING DOMAIN-CONTAINING PROTEIN"/>
    <property type="match status" value="1"/>
</dbReference>
<gene>
    <name evidence="7" type="ORF">QTG54_012871</name>
</gene>
<dbReference type="InterPro" id="IPR036388">
    <property type="entry name" value="WH-like_DNA-bd_sf"/>
</dbReference>
<dbReference type="Gene3D" id="1.10.10.10">
    <property type="entry name" value="Winged helix-like DNA-binding domain superfamily/Winged helix DNA-binding domain"/>
    <property type="match status" value="1"/>
</dbReference>